<dbReference type="EMBL" id="LVYI01000004">
    <property type="protein sequence ID" value="OAP60533.1"/>
    <property type="molecule type" value="Genomic_DNA"/>
</dbReference>
<dbReference type="AlphaFoldDB" id="A0A178ZMX0"/>
<reference evidence="7 8" key="1">
    <citation type="submission" date="2016-04" db="EMBL/GenBank/DDBJ databases">
        <title>Draft genome of Fonsecaea erecta CBS 125763.</title>
        <authorList>
            <person name="Weiss V.A."/>
            <person name="Vicente V.A."/>
            <person name="Raittz R.T."/>
            <person name="Moreno L.F."/>
            <person name="De Souza E.M."/>
            <person name="Pedrosa F.O."/>
            <person name="Steffens M.B."/>
            <person name="Faoro H."/>
            <person name="Tadra-Sfeir M.Z."/>
            <person name="Najafzadeh M.J."/>
            <person name="Felipe M.S."/>
            <person name="Teixeira M."/>
            <person name="Sun J."/>
            <person name="Xi L."/>
            <person name="Gomes R."/>
            <person name="De Azevedo C.M."/>
            <person name="Salgado C.G."/>
            <person name="Da Silva M.B."/>
            <person name="Nascimento M.F."/>
            <person name="Queiroz-Telles F."/>
            <person name="Attili D.S."/>
            <person name="Gorbushina A."/>
        </authorList>
    </citation>
    <scope>NUCLEOTIDE SEQUENCE [LARGE SCALE GENOMIC DNA]</scope>
    <source>
        <strain evidence="7 8">CBS 125763</strain>
    </source>
</reference>
<evidence type="ECO:0000256" key="6">
    <source>
        <dbReference type="SAM" id="Phobius"/>
    </source>
</evidence>
<evidence type="ECO:0000256" key="3">
    <source>
        <dbReference type="ARBA" id="ARBA00022989"/>
    </source>
</evidence>
<sequence length="405" mass="43804">MSQLGGTAAPASSPSTANSNLASPNTTPTPTTDSSPTTSPPIPSTSPPSNSSIIFVNPTADASSTSPAATGTSQTIHPTASKHLSAGAVAGVAIGCAALGAILAFLFMVFLRRSQTKSSSRHRKGHSRLTHQSLRSDKDPDKSLVRPSVTAVGAQTNVNLDAFLPQQADDAMVKQKVLLLFDQIELHVDNYYSDQPFQLTVEQQGELSRFGTPELPMPLGALLDTSNRKVAVIKHCLAFHAVQLVSPSSASDCLLPSELSDMLVLFTPRPGDRNFYLAFSRWRMLTAYLRPDLFDGKEPASAEQDARLYNLAKTFSERFAVFSQPQNAEQKVKHLVEVLRTAVRVALWLYSQPSTFKFDWGPASDASRRSMPAVVTVPSLLKTHDSMGAEIQPPQVIQPLVKRRV</sequence>
<proteinExistence type="predicted"/>
<dbReference type="OrthoDB" id="5421765at2759"/>
<keyword evidence="2 6" id="KW-0812">Transmembrane</keyword>
<evidence type="ECO:0000313" key="8">
    <source>
        <dbReference type="Proteomes" id="UP000078343"/>
    </source>
</evidence>
<evidence type="ECO:0000256" key="2">
    <source>
        <dbReference type="ARBA" id="ARBA00022692"/>
    </source>
</evidence>
<name>A0A178ZMX0_9EURO</name>
<keyword evidence="8" id="KW-1185">Reference proteome</keyword>
<gene>
    <name evidence="7" type="ORF">AYL99_05535</name>
</gene>
<evidence type="ECO:0000313" key="7">
    <source>
        <dbReference type="EMBL" id="OAP60533.1"/>
    </source>
</evidence>
<feature type="compositionally biased region" description="Low complexity" evidence="5">
    <location>
        <begin position="7"/>
        <end position="37"/>
    </location>
</feature>
<evidence type="ECO:0000256" key="5">
    <source>
        <dbReference type="SAM" id="MobiDB-lite"/>
    </source>
</evidence>
<keyword evidence="4 6" id="KW-0472">Membrane</keyword>
<feature type="compositionally biased region" description="Low complexity" evidence="5">
    <location>
        <begin position="47"/>
        <end position="73"/>
    </location>
</feature>
<keyword evidence="3 6" id="KW-1133">Transmembrane helix</keyword>
<comment type="caution">
    <text evidence="7">The sequence shown here is derived from an EMBL/GenBank/DDBJ whole genome shotgun (WGS) entry which is preliminary data.</text>
</comment>
<dbReference type="Proteomes" id="UP000078343">
    <property type="component" value="Unassembled WGS sequence"/>
</dbReference>
<feature type="compositionally biased region" description="Basic and acidic residues" evidence="5">
    <location>
        <begin position="134"/>
        <end position="144"/>
    </location>
</feature>
<dbReference type="GO" id="GO:0071944">
    <property type="term" value="C:cell periphery"/>
    <property type="evidence" value="ECO:0007669"/>
    <property type="project" value="UniProtKB-ARBA"/>
</dbReference>
<feature type="region of interest" description="Disordered" evidence="5">
    <location>
        <begin position="1"/>
        <end position="75"/>
    </location>
</feature>
<dbReference type="RefSeq" id="XP_018693900.1">
    <property type="nucleotide sequence ID" value="XM_018837047.1"/>
</dbReference>
<evidence type="ECO:0000256" key="4">
    <source>
        <dbReference type="ARBA" id="ARBA00023136"/>
    </source>
</evidence>
<feature type="region of interest" description="Disordered" evidence="5">
    <location>
        <begin position="117"/>
        <end position="146"/>
    </location>
</feature>
<comment type="subcellular location">
    <subcellularLocation>
        <location evidence="1">Membrane</location>
        <topology evidence="1">Single-pass membrane protein</topology>
    </subcellularLocation>
</comment>
<dbReference type="PANTHER" id="PTHR15549">
    <property type="entry name" value="PAIRED IMMUNOGLOBULIN-LIKE TYPE 2 RECEPTOR"/>
    <property type="match status" value="1"/>
</dbReference>
<organism evidence="7 8">
    <name type="scientific">Fonsecaea erecta</name>
    <dbReference type="NCBI Taxonomy" id="1367422"/>
    <lineage>
        <taxon>Eukaryota</taxon>
        <taxon>Fungi</taxon>
        <taxon>Dikarya</taxon>
        <taxon>Ascomycota</taxon>
        <taxon>Pezizomycotina</taxon>
        <taxon>Eurotiomycetes</taxon>
        <taxon>Chaetothyriomycetidae</taxon>
        <taxon>Chaetothyriales</taxon>
        <taxon>Herpotrichiellaceae</taxon>
        <taxon>Fonsecaea</taxon>
    </lineage>
</organism>
<evidence type="ECO:0000256" key="1">
    <source>
        <dbReference type="ARBA" id="ARBA00004167"/>
    </source>
</evidence>
<dbReference type="InterPro" id="IPR051694">
    <property type="entry name" value="Immunoregulatory_rcpt-like"/>
</dbReference>
<feature type="transmembrane region" description="Helical" evidence="6">
    <location>
        <begin position="88"/>
        <end position="111"/>
    </location>
</feature>
<protein>
    <submittedName>
        <fullName evidence="7">Uncharacterized protein</fullName>
    </submittedName>
</protein>
<accession>A0A178ZMX0</accession>
<feature type="compositionally biased region" description="Basic residues" evidence="5">
    <location>
        <begin position="119"/>
        <end position="129"/>
    </location>
</feature>
<dbReference type="GO" id="GO:0016020">
    <property type="term" value="C:membrane"/>
    <property type="evidence" value="ECO:0007669"/>
    <property type="project" value="UniProtKB-SubCell"/>
</dbReference>
<dbReference type="GeneID" id="30009703"/>
<dbReference type="STRING" id="1367422.A0A178ZMX0"/>